<dbReference type="Pfam" id="PF12671">
    <property type="entry name" value="Amidase_6"/>
    <property type="match status" value="1"/>
</dbReference>
<dbReference type="PANTHER" id="PTHR40032">
    <property type="entry name" value="EXPORTED PROTEIN-RELATED"/>
    <property type="match status" value="1"/>
</dbReference>
<dbReference type="AlphaFoldDB" id="A0A917LHK5"/>
<evidence type="ECO:0000313" key="3">
    <source>
        <dbReference type="Proteomes" id="UP000644756"/>
    </source>
</evidence>
<dbReference type="RefSeq" id="WP_188533409.1">
    <property type="nucleotide sequence ID" value="NZ_BMGR01000020.1"/>
</dbReference>
<dbReference type="EMBL" id="BMGR01000020">
    <property type="protein sequence ID" value="GGG24095.1"/>
    <property type="molecule type" value="Genomic_DNA"/>
</dbReference>
<name>A0A917LHK5_9BACL</name>
<evidence type="ECO:0000313" key="2">
    <source>
        <dbReference type="EMBL" id="GGG24095.1"/>
    </source>
</evidence>
<proteinExistence type="predicted"/>
<accession>A0A917LHK5</accession>
<protein>
    <recommendedName>
        <fullName evidence="1">Putative amidase domain-containing protein</fullName>
    </recommendedName>
</protein>
<dbReference type="PANTHER" id="PTHR40032:SF1">
    <property type="entry name" value="EXPORTED PROTEIN"/>
    <property type="match status" value="1"/>
</dbReference>
<gene>
    <name evidence="2" type="ORF">GCM10010916_45800</name>
</gene>
<evidence type="ECO:0000259" key="1">
    <source>
        <dbReference type="Pfam" id="PF12671"/>
    </source>
</evidence>
<reference evidence="2" key="2">
    <citation type="submission" date="2020-09" db="EMBL/GenBank/DDBJ databases">
        <authorList>
            <person name="Sun Q."/>
            <person name="Zhou Y."/>
        </authorList>
    </citation>
    <scope>NUCLEOTIDE SEQUENCE</scope>
    <source>
        <strain evidence="2">CGMCC 1.12987</strain>
    </source>
</reference>
<dbReference type="InterPro" id="IPR024301">
    <property type="entry name" value="Amidase_6"/>
</dbReference>
<comment type="caution">
    <text evidence="2">The sequence shown here is derived from an EMBL/GenBank/DDBJ whole genome shotgun (WGS) entry which is preliminary data.</text>
</comment>
<sequence length="356" mass="41836">MPRSHRTKPQPQGLQGWKAAIHEYVKLINQAEIEHDASLLRPFVADSDHLNRLDWKLVRTREREQSRHARSVRNEAKAELVRVHESGQEASVLLRFDLKRTVEHKGSSYLEERREYERVWVQEYINSWRIIRIEPVVAERRPRFGASASASAEEVIPPSHEHRPIYKFPSIPYLNYDILTHFNHRPSKISYRRELAAAYADHWWDKPNPSYEEFEVNCTNYVSQCLFAGKAPMNYTGRRELGWWYQGRDNGKEWWSYSWAVSNALQSLLAASKGQGLRAQLVQSADQLALGDVIVYDWNGDGRYQHSTIVTAFDTNGMPLVNANTVSSRHRYWDYRDSYAWTEMTKYRFFHIADEF</sequence>
<keyword evidence="3" id="KW-1185">Reference proteome</keyword>
<dbReference type="Proteomes" id="UP000644756">
    <property type="component" value="Unassembled WGS sequence"/>
</dbReference>
<organism evidence="2 3">
    <name type="scientific">Paenibacillus abyssi</name>
    <dbReference type="NCBI Taxonomy" id="1340531"/>
    <lineage>
        <taxon>Bacteria</taxon>
        <taxon>Bacillati</taxon>
        <taxon>Bacillota</taxon>
        <taxon>Bacilli</taxon>
        <taxon>Bacillales</taxon>
        <taxon>Paenibacillaceae</taxon>
        <taxon>Paenibacillus</taxon>
    </lineage>
</organism>
<reference evidence="2" key="1">
    <citation type="journal article" date="2014" name="Int. J. Syst. Evol. Microbiol.">
        <title>Complete genome sequence of Corynebacterium casei LMG S-19264T (=DSM 44701T), isolated from a smear-ripened cheese.</title>
        <authorList>
            <consortium name="US DOE Joint Genome Institute (JGI-PGF)"/>
            <person name="Walter F."/>
            <person name="Albersmeier A."/>
            <person name="Kalinowski J."/>
            <person name="Ruckert C."/>
        </authorList>
    </citation>
    <scope>NUCLEOTIDE SEQUENCE</scope>
    <source>
        <strain evidence="2">CGMCC 1.12987</strain>
    </source>
</reference>
<feature type="domain" description="Putative amidase" evidence="1">
    <location>
        <begin position="190"/>
        <end position="344"/>
    </location>
</feature>